<dbReference type="Gene3D" id="3.40.47.10">
    <property type="match status" value="1"/>
</dbReference>
<accession>A0ABZ2ZSP4</accession>
<dbReference type="Pfam" id="PF02801">
    <property type="entry name" value="Ketoacyl-synt_C"/>
    <property type="match status" value="1"/>
</dbReference>
<dbReference type="InterPro" id="IPR016039">
    <property type="entry name" value="Thiolase-like"/>
</dbReference>
<sequence>MFERPPVVSPRTGRISPDASESFGRSLREVLAGNDELPEALLIDIGQYIDGVSGAFFDQTSQRQRVSPRLSLNLEPAQFLRAGLAGTSLPRQLPIYLVRAPDSVRTRAFAVHETTELSEIEDNLLGFLLPGEVFLTPQLILKGDVVNKWLAFRAPGRPASACGGRAVPPAPSHVENRGAEEPDADGLAIVEMDLMSQAGSSLEEHIAAFQGRRNVHDSRATAADVGSVPTGLQETCQSILHALEGHSGLPRLDRLEYFFAGSGTLAAPDTEAADSQGVRGFLTPPTLTYMGSSLEPVIFSHACASVIFALHRARARIRTGAVDAVLLAGGLQLSPETVQSMSSLGTLSNCQARPFDDQRDGTHISAGYGALLVMHPNMARRLGHTVSGVIRSLHIDVEDFGAATDSDQVARHLSSTLNTGLCAPDAVVAHATGTLQGDDSEARALATLLDPGTPVVASKGATGHLLHAAGFTGIGHALALLGQSTICGTIGLTNPLQQPLWMPVEGEKESLSGPIRRVLVTSVGFGGNLGSLVLESLIPVELR</sequence>
<keyword evidence="3" id="KW-0012">Acyltransferase</keyword>
<feature type="domain" description="Ketosynthase family 3 (KS3)" evidence="6">
    <location>
        <begin position="184"/>
        <end position="536"/>
    </location>
</feature>
<evidence type="ECO:0000313" key="8">
    <source>
        <dbReference type="Proteomes" id="UP001448858"/>
    </source>
</evidence>
<reference evidence="7 8" key="1">
    <citation type="submission" date="2024-04" db="EMBL/GenBank/DDBJ databases">
        <title>Arthrobacter sp. from Plains bison fecal sample.</title>
        <authorList>
            <person name="Ruzzini A."/>
        </authorList>
    </citation>
    <scope>NUCLEOTIDE SEQUENCE [LARGE SCALE GENOMIC DNA]</scope>
    <source>
        <strain evidence="7 8">EINP1</strain>
    </source>
</reference>
<evidence type="ECO:0000256" key="1">
    <source>
        <dbReference type="ARBA" id="ARBA00008467"/>
    </source>
</evidence>
<name>A0ABZ2ZSP4_9MICC</name>
<evidence type="ECO:0000256" key="5">
    <source>
        <dbReference type="SAM" id="MobiDB-lite"/>
    </source>
</evidence>
<evidence type="ECO:0000259" key="6">
    <source>
        <dbReference type="PROSITE" id="PS52004"/>
    </source>
</evidence>
<feature type="region of interest" description="Disordered" evidence="5">
    <location>
        <begin position="1"/>
        <end position="20"/>
    </location>
</feature>
<dbReference type="Pfam" id="PF00109">
    <property type="entry name" value="ketoacyl-synt"/>
    <property type="match status" value="1"/>
</dbReference>
<dbReference type="InterPro" id="IPR014030">
    <property type="entry name" value="Ketoacyl_synth_N"/>
</dbReference>
<evidence type="ECO:0000256" key="3">
    <source>
        <dbReference type="ARBA" id="ARBA00023315"/>
    </source>
</evidence>
<gene>
    <name evidence="7" type="ORF">AAE021_12405</name>
</gene>
<proteinExistence type="inferred from homology"/>
<dbReference type="PANTHER" id="PTHR11712:SF322">
    <property type="entry name" value="POLYKETIDE BETA-KETOACYL SYNTHASE 2-RELATED"/>
    <property type="match status" value="1"/>
</dbReference>
<feature type="region of interest" description="Disordered" evidence="5">
    <location>
        <begin position="160"/>
        <end position="179"/>
    </location>
</feature>
<dbReference type="SUPFAM" id="SSF53901">
    <property type="entry name" value="Thiolase-like"/>
    <property type="match status" value="2"/>
</dbReference>
<dbReference type="SMART" id="SM00825">
    <property type="entry name" value="PKS_KS"/>
    <property type="match status" value="1"/>
</dbReference>
<dbReference type="PROSITE" id="PS52004">
    <property type="entry name" value="KS3_2"/>
    <property type="match status" value="1"/>
</dbReference>
<dbReference type="InterPro" id="IPR014031">
    <property type="entry name" value="Ketoacyl_synth_C"/>
</dbReference>
<dbReference type="EMBL" id="CP151657">
    <property type="protein sequence ID" value="WZP14984.1"/>
    <property type="molecule type" value="Genomic_DNA"/>
</dbReference>
<keyword evidence="8" id="KW-1185">Reference proteome</keyword>
<dbReference type="PANTHER" id="PTHR11712">
    <property type="entry name" value="POLYKETIDE SYNTHASE-RELATED"/>
    <property type="match status" value="1"/>
</dbReference>
<dbReference type="InterPro" id="IPR020841">
    <property type="entry name" value="PKS_Beta-ketoAc_synthase_dom"/>
</dbReference>
<evidence type="ECO:0000256" key="4">
    <source>
        <dbReference type="RuleBase" id="RU003694"/>
    </source>
</evidence>
<evidence type="ECO:0000313" key="7">
    <source>
        <dbReference type="EMBL" id="WZP14984.1"/>
    </source>
</evidence>
<protein>
    <submittedName>
        <fullName evidence="7">Beta-ketoacyl synthase N-terminal-like domain-containing protein</fullName>
    </submittedName>
</protein>
<dbReference type="Proteomes" id="UP001448858">
    <property type="component" value="Chromosome"/>
</dbReference>
<organism evidence="7 8">
    <name type="scientific">Arthrobacter citreus</name>
    <dbReference type="NCBI Taxonomy" id="1670"/>
    <lineage>
        <taxon>Bacteria</taxon>
        <taxon>Bacillati</taxon>
        <taxon>Actinomycetota</taxon>
        <taxon>Actinomycetes</taxon>
        <taxon>Micrococcales</taxon>
        <taxon>Micrococcaceae</taxon>
        <taxon>Arthrobacter</taxon>
    </lineage>
</organism>
<evidence type="ECO:0000256" key="2">
    <source>
        <dbReference type="ARBA" id="ARBA00022679"/>
    </source>
</evidence>
<dbReference type="InterPro" id="IPR000794">
    <property type="entry name" value="Beta-ketoacyl_synthase"/>
</dbReference>
<comment type="similarity">
    <text evidence="1 4">Belongs to the thiolase-like superfamily. Beta-ketoacyl-ACP synthases family.</text>
</comment>
<keyword evidence="2 4" id="KW-0808">Transferase</keyword>
<dbReference type="RefSeq" id="WP_342022645.1">
    <property type="nucleotide sequence ID" value="NZ_CP151657.1"/>
</dbReference>